<sequence>MDIEQIRDFCLSHKEVTESFPFDKDVLVFKVFDKIFALIPLSNWEKGEQSLNLKCDPGVAAELREKYPQTVLPGYHMNKKHWNTLMLQTSEFSEKKVKHFILHSYKLVVSKLPKSKRESLK</sequence>
<dbReference type="PANTHER" id="PTHR35145:SF1">
    <property type="entry name" value="CYTOPLASMIC PROTEIN"/>
    <property type="match status" value="1"/>
</dbReference>
<dbReference type="EMBL" id="FNQF01000009">
    <property type="protein sequence ID" value="SEA66948.1"/>
    <property type="molecule type" value="Genomic_DNA"/>
</dbReference>
<name>A0A1H4D2Z1_9FLAO</name>
<dbReference type="InterPro" id="IPR007351">
    <property type="entry name" value="YjbR"/>
</dbReference>
<organism evidence="1 2">
    <name type="scientific">Psychroflexus halocasei</name>
    <dbReference type="NCBI Taxonomy" id="908615"/>
    <lineage>
        <taxon>Bacteria</taxon>
        <taxon>Pseudomonadati</taxon>
        <taxon>Bacteroidota</taxon>
        <taxon>Flavobacteriia</taxon>
        <taxon>Flavobacteriales</taxon>
        <taxon>Flavobacteriaceae</taxon>
        <taxon>Psychroflexus</taxon>
    </lineage>
</organism>
<proteinExistence type="predicted"/>
<evidence type="ECO:0000313" key="1">
    <source>
        <dbReference type="EMBL" id="SEA66948.1"/>
    </source>
</evidence>
<keyword evidence="2" id="KW-1185">Reference proteome</keyword>
<protein>
    <submittedName>
        <fullName evidence="1">Predicted DNA-binding protein, MmcQ/YjbR family</fullName>
    </submittedName>
</protein>
<keyword evidence="1" id="KW-0238">DNA-binding</keyword>
<accession>A0A1H4D2Z1</accession>
<dbReference type="STRING" id="908615.SAMN05421540_10991"/>
<dbReference type="InterPro" id="IPR058532">
    <property type="entry name" value="YjbR/MT2646/Rv2570-like"/>
</dbReference>
<evidence type="ECO:0000313" key="2">
    <source>
        <dbReference type="Proteomes" id="UP000198820"/>
    </source>
</evidence>
<dbReference type="GO" id="GO:0003677">
    <property type="term" value="F:DNA binding"/>
    <property type="evidence" value="ECO:0007669"/>
    <property type="project" value="UniProtKB-KW"/>
</dbReference>
<dbReference type="Pfam" id="PF04237">
    <property type="entry name" value="YjbR"/>
    <property type="match status" value="1"/>
</dbReference>
<dbReference type="InterPro" id="IPR038056">
    <property type="entry name" value="YjbR-like_sf"/>
</dbReference>
<dbReference type="PANTHER" id="PTHR35145">
    <property type="entry name" value="CYTOPLASMIC PROTEIN-RELATED"/>
    <property type="match status" value="1"/>
</dbReference>
<dbReference type="Gene3D" id="3.90.1150.30">
    <property type="match status" value="1"/>
</dbReference>
<dbReference type="AlphaFoldDB" id="A0A1H4D2Z1"/>
<dbReference type="Proteomes" id="UP000198820">
    <property type="component" value="Unassembled WGS sequence"/>
</dbReference>
<dbReference type="SUPFAM" id="SSF142906">
    <property type="entry name" value="YjbR-like"/>
    <property type="match status" value="1"/>
</dbReference>
<reference evidence="1 2" key="1">
    <citation type="submission" date="2016-10" db="EMBL/GenBank/DDBJ databases">
        <authorList>
            <person name="de Groot N.N."/>
        </authorList>
    </citation>
    <scope>NUCLEOTIDE SEQUENCE [LARGE SCALE GENOMIC DNA]</scope>
    <source>
        <strain evidence="1 2">DSM 23581</strain>
    </source>
</reference>
<dbReference type="RefSeq" id="WP_093245116.1">
    <property type="nucleotide sequence ID" value="NZ_FNQF01000009.1"/>
</dbReference>
<gene>
    <name evidence="1" type="ORF">SAMN05421540_10991</name>
</gene>